<evidence type="ECO:0000313" key="5">
    <source>
        <dbReference type="EMBL" id="JAC77484.1"/>
    </source>
</evidence>
<feature type="domain" description="Glycosyl transferase family 1" evidence="4">
    <location>
        <begin position="328"/>
        <end position="443"/>
    </location>
</feature>
<name>A0A061S389_9CHLO</name>
<evidence type="ECO:0000256" key="2">
    <source>
        <dbReference type="SAM" id="MobiDB-lite"/>
    </source>
</evidence>
<keyword evidence="3" id="KW-0472">Membrane</keyword>
<proteinExistence type="predicted"/>
<dbReference type="Pfam" id="PF00534">
    <property type="entry name" value="Glycos_transf_1"/>
    <property type="match status" value="1"/>
</dbReference>
<evidence type="ECO:0000256" key="3">
    <source>
        <dbReference type="SAM" id="Phobius"/>
    </source>
</evidence>
<dbReference type="GO" id="GO:0016757">
    <property type="term" value="F:glycosyltransferase activity"/>
    <property type="evidence" value="ECO:0007669"/>
    <property type="project" value="UniProtKB-KW"/>
</dbReference>
<dbReference type="InterPro" id="IPR001296">
    <property type="entry name" value="Glyco_trans_1"/>
</dbReference>
<sequence>MAYQQSSSRTIFAALVGIVCVSVICYNLGSLQSKMESMLMDEPGGRRQKILRGLTTKMKNIVGSSTDKDMEKVIQAVKQKLGHEFEDTLSKEVDEIESQLGSGALDESPKSPPRAPPSKEEVASILSDSLVGAEDLDDAVEKRAKELEAEEKLDPRKRHGYYIVGWVKQPPWPFQKIHDRNGRDTGVVGLCAPFIKYYYNSMWEKALFWRLKARGHVMLGISSYEWFPGNATNPITDRTPQLNPEDKKMYASVDAFAHCFRKPWEHIAPGIPRALISQSDFVNADSSDLQPKGLAKQYTFGHSNLAGVWNDFNRNWTVTVKCVKLAVKNGMNVLLVGKKKDADKNPKRIAEIKPLIDKGSVTITDMLPHRELGDVMEKSRFWFVPNQSDASPRVVAEALCRGTPVIMNRHIAGGWKYINDQTGVFFDGPDDFLPAIERLEKLRAAGKLRPREWFMENYGNHRSSLRLQALLELAVGKDRLEKARALAHKW</sequence>
<feature type="region of interest" description="Disordered" evidence="2">
    <location>
        <begin position="100"/>
        <end position="120"/>
    </location>
</feature>
<reference evidence="5" key="1">
    <citation type="submission" date="2014-05" db="EMBL/GenBank/DDBJ databases">
        <title>The transcriptome of the halophilic microalga Tetraselmis sp. GSL018 isolated from the Great Salt Lake, Utah.</title>
        <authorList>
            <person name="Jinkerson R.E."/>
            <person name="D'Adamo S."/>
            <person name="Posewitz M.C."/>
        </authorList>
    </citation>
    <scope>NUCLEOTIDE SEQUENCE</scope>
    <source>
        <strain evidence="5">GSL018</strain>
    </source>
</reference>
<evidence type="ECO:0000256" key="1">
    <source>
        <dbReference type="ARBA" id="ARBA00022676"/>
    </source>
</evidence>
<feature type="transmembrane region" description="Helical" evidence="3">
    <location>
        <begin position="12"/>
        <end position="29"/>
    </location>
</feature>
<keyword evidence="1" id="KW-0328">Glycosyltransferase</keyword>
<keyword evidence="3" id="KW-0812">Transmembrane</keyword>
<dbReference type="Gene3D" id="3.40.50.2000">
    <property type="entry name" value="Glycogen Phosphorylase B"/>
    <property type="match status" value="1"/>
</dbReference>
<evidence type="ECO:0000259" key="4">
    <source>
        <dbReference type="Pfam" id="PF00534"/>
    </source>
</evidence>
<dbReference type="SUPFAM" id="SSF53756">
    <property type="entry name" value="UDP-Glycosyltransferase/glycogen phosphorylase"/>
    <property type="match status" value="1"/>
</dbReference>
<keyword evidence="3" id="KW-1133">Transmembrane helix</keyword>
<protein>
    <recommendedName>
        <fullName evidence="4">Glycosyl transferase family 1 domain-containing protein</fullName>
    </recommendedName>
</protein>
<dbReference type="AlphaFoldDB" id="A0A061S389"/>
<accession>A0A061S389</accession>
<gene>
    <name evidence="5" type="ORF">TSPGSL018_17569</name>
</gene>
<keyword evidence="1" id="KW-0808">Transferase</keyword>
<organism evidence="5">
    <name type="scientific">Tetraselmis sp. GSL018</name>
    <dbReference type="NCBI Taxonomy" id="582737"/>
    <lineage>
        <taxon>Eukaryota</taxon>
        <taxon>Viridiplantae</taxon>
        <taxon>Chlorophyta</taxon>
        <taxon>core chlorophytes</taxon>
        <taxon>Chlorodendrophyceae</taxon>
        <taxon>Chlorodendrales</taxon>
        <taxon>Chlorodendraceae</taxon>
        <taxon>Tetraselmis</taxon>
    </lineage>
</organism>
<dbReference type="EMBL" id="GBEZ01008021">
    <property type="protein sequence ID" value="JAC77484.1"/>
    <property type="molecule type" value="Transcribed_RNA"/>
</dbReference>